<organism evidence="5">
    <name type="scientific">marine sediment metagenome</name>
    <dbReference type="NCBI Taxonomy" id="412755"/>
    <lineage>
        <taxon>unclassified sequences</taxon>
        <taxon>metagenomes</taxon>
        <taxon>ecological metagenomes</taxon>
    </lineage>
</organism>
<evidence type="ECO:0000256" key="3">
    <source>
        <dbReference type="SAM" id="Phobius"/>
    </source>
</evidence>
<evidence type="ECO:0000313" key="5">
    <source>
        <dbReference type="EMBL" id="GAH48610.1"/>
    </source>
</evidence>
<sequence length="99" mass="11506">MTRDTKKKRKGDTVTEVPGWIVSFSDMITLLLAFFVLLQAFAHTQDPELFYLGQGSFRRAIAGLGMPNLFLGRRQGPEFYYRKHKHSTEEDIEQIIRSR</sequence>
<gene>
    <name evidence="5" type="ORF">S03H2_33469</name>
</gene>
<dbReference type="EMBL" id="BARU01020367">
    <property type="protein sequence ID" value="GAH48610.1"/>
    <property type="molecule type" value="Genomic_DNA"/>
</dbReference>
<comment type="caution">
    <text evidence="5">The sequence shown here is derived from an EMBL/GenBank/DDBJ whole genome shotgun (WGS) entry which is preliminary data.</text>
</comment>
<dbReference type="AlphaFoldDB" id="X1GUS8"/>
<name>X1GUS8_9ZZZZ</name>
<feature type="non-terminal residue" evidence="5">
    <location>
        <position position="99"/>
    </location>
</feature>
<evidence type="ECO:0000256" key="1">
    <source>
        <dbReference type="ARBA" id="ARBA00004370"/>
    </source>
</evidence>
<dbReference type="InterPro" id="IPR025713">
    <property type="entry name" value="MotB-like_N_dom"/>
</dbReference>
<dbReference type="GO" id="GO:0016020">
    <property type="term" value="C:membrane"/>
    <property type="evidence" value="ECO:0007669"/>
    <property type="project" value="UniProtKB-SubCell"/>
</dbReference>
<keyword evidence="3" id="KW-0812">Transmembrane</keyword>
<feature type="domain" description="Motility protein B-like N-terminal" evidence="4">
    <location>
        <begin position="7"/>
        <end position="46"/>
    </location>
</feature>
<dbReference type="Pfam" id="PF13677">
    <property type="entry name" value="MotB_plug"/>
    <property type="match status" value="1"/>
</dbReference>
<keyword evidence="3" id="KW-1133">Transmembrane helix</keyword>
<feature type="transmembrane region" description="Helical" evidence="3">
    <location>
        <begin position="20"/>
        <end position="42"/>
    </location>
</feature>
<proteinExistence type="predicted"/>
<accession>X1GUS8</accession>
<keyword evidence="2 3" id="KW-0472">Membrane</keyword>
<comment type="subcellular location">
    <subcellularLocation>
        <location evidence="1">Membrane</location>
    </subcellularLocation>
</comment>
<protein>
    <recommendedName>
        <fullName evidence="4">Motility protein B-like N-terminal domain-containing protein</fullName>
    </recommendedName>
</protein>
<evidence type="ECO:0000256" key="2">
    <source>
        <dbReference type="ARBA" id="ARBA00023136"/>
    </source>
</evidence>
<reference evidence="5" key="1">
    <citation type="journal article" date="2014" name="Front. Microbiol.">
        <title>High frequency of phylogenetically diverse reductive dehalogenase-homologous genes in deep subseafloor sedimentary metagenomes.</title>
        <authorList>
            <person name="Kawai M."/>
            <person name="Futagami T."/>
            <person name="Toyoda A."/>
            <person name="Takaki Y."/>
            <person name="Nishi S."/>
            <person name="Hori S."/>
            <person name="Arai W."/>
            <person name="Tsubouchi T."/>
            <person name="Morono Y."/>
            <person name="Uchiyama I."/>
            <person name="Ito T."/>
            <person name="Fujiyama A."/>
            <person name="Inagaki F."/>
            <person name="Takami H."/>
        </authorList>
    </citation>
    <scope>NUCLEOTIDE SEQUENCE</scope>
    <source>
        <strain evidence="5">Expedition CK06-06</strain>
    </source>
</reference>
<evidence type="ECO:0000259" key="4">
    <source>
        <dbReference type="Pfam" id="PF13677"/>
    </source>
</evidence>